<protein>
    <recommendedName>
        <fullName evidence="1">Nitroreductase domain-containing protein</fullName>
    </recommendedName>
</protein>
<evidence type="ECO:0000259" key="1">
    <source>
        <dbReference type="Pfam" id="PF00881"/>
    </source>
</evidence>
<dbReference type="EMBL" id="LIIK01000050">
    <property type="protein sequence ID" value="KQM08282.1"/>
    <property type="molecule type" value="Genomic_DNA"/>
</dbReference>
<dbReference type="InterPro" id="IPR000415">
    <property type="entry name" value="Nitroreductase-like"/>
</dbReference>
<dbReference type="PANTHER" id="PTHR43745:SF2">
    <property type="entry name" value="NITROREDUCTASE MJ1384-RELATED"/>
    <property type="match status" value="1"/>
</dbReference>
<dbReference type="InterPro" id="IPR052544">
    <property type="entry name" value="Bacteriocin_Proc_Enz"/>
</dbReference>
<dbReference type="GO" id="GO:0016491">
    <property type="term" value="F:oxidoreductase activity"/>
    <property type="evidence" value="ECO:0007669"/>
    <property type="project" value="InterPro"/>
</dbReference>
<dbReference type="SUPFAM" id="SSF55469">
    <property type="entry name" value="FMN-dependent nitroreductase-like"/>
    <property type="match status" value="1"/>
</dbReference>
<gene>
    <name evidence="2" type="ORF">AL399_08275</name>
</gene>
<organism evidence="2 3">
    <name type="scientific">Candidatus [Bacteroides] periocalifornicus</name>
    <dbReference type="NCBI Taxonomy" id="1702214"/>
    <lineage>
        <taxon>Bacteria</taxon>
        <taxon>Pseudomonadati</taxon>
        <taxon>Bacteroidota</taxon>
    </lineage>
</organism>
<dbReference type="STRING" id="1702214.AL399_08275"/>
<dbReference type="Proteomes" id="UP000054172">
    <property type="component" value="Unassembled WGS sequence"/>
</dbReference>
<sequence length="200" mass="22019">MAQVFEPKEAEIALLPHSAKLGMDVATAFEKRSSIQPNEFHGEGLTLQEVSDLLWFGYGINRPNDKNKRTAPSSGMAYESDVFMIFPAGAYRYEPETHRLVRVSTADLRLEVAGLQKDMATAPNMLVVAAHPEKLKGKTPERQHHIALVAGGTIIQNICLYCAGAGIRCRPRATMDAEALRKSLGLDENAIMVMTHAFCH</sequence>
<dbReference type="PANTHER" id="PTHR43745">
    <property type="entry name" value="NITROREDUCTASE MJ1384-RELATED"/>
    <property type="match status" value="1"/>
</dbReference>
<reference evidence="2" key="1">
    <citation type="submission" date="2015-08" db="EMBL/GenBank/DDBJ databases">
        <title>Candidatus Bacteriodes Periocalifornicus.</title>
        <authorList>
            <person name="McLean J.S."/>
            <person name="Kelley S."/>
        </authorList>
    </citation>
    <scope>NUCLEOTIDE SEQUENCE [LARGE SCALE GENOMIC DNA]</scope>
    <source>
        <strain evidence="2">12B</strain>
    </source>
</reference>
<name>A0A0Q4B6X8_9BACT</name>
<feature type="domain" description="Nitroreductase" evidence="1">
    <location>
        <begin position="31"/>
        <end position="194"/>
    </location>
</feature>
<evidence type="ECO:0000313" key="3">
    <source>
        <dbReference type="Proteomes" id="UP000054172"/>
    </source>
</evidence>
<dbReference type="CDD" id="cd02142">
    <property type="entry name" value="McbC_SagB-like_oxidoreductase"/>
    <property type="match status" value="1"/>
</dbReference>
<dbReference type="PATRIC" id="fig|1702214.3.peg.1623"/>
<dbReference type="Pfam" id="PF00881">
    <property type="entry name" value="Nitroreductase"/>
    <property type="match status" value="1"/>
</dbReference>
<proteinExistence type="predicted"/>
<accession>A0A0Q4B6X8</accession>
<dbReference type="InterPro" id="IPR029479">
    <property type="entry name" value="Nitroreductase"/>
</dbReference>
<evidence type="ECO:0000313" key="2">
    <source>
        <dbReference type="EMBL" id="KQM08282.1"/>
    </source>
</evidence>
<dbReference type="AlphaFoldDB" id="A0A0Q4B6X8"/>
<comment type="caution">
    <text evidence="2">The sequence shown here is derived from an EMBL/GenBank/DDBJ whole genome shotgun (WGS) entry which is preliminary data.</text>
</comment>
<dbReference type="Gene3D" id="3.40.109.10">
    <property type="entry name" value="NADH Oxidase"/>
    <property type="match status" value="1"/>
</dbReference>
<keyword evidence="3" id="KW-1185">Reference proteome</keyword>